<dbReference type="GO" id="GO:0045259">
    <property type="term" value="C:proton-transporting ATP synthase complex"/>
    <property type="evidence" value="ECO:0007669"/>
    <property type="project" value="UniProtKB-KW"/>
</dbReference>
<evidence type="ECO:0000256" key="7">
    <source>
        <dbReference type="ARBA" id="ARBA00022989"/>
    </source>
</evidence>
<evidence type="ECO:0000256" key="9">
    <source>
        <dbReference type="ARBA" id="ARBA00023136"/>
    </source>
</evidence>
<keyword evidence="7 11" id="KW-1133">Transmembrane helix</keyword>
<dbReference type="AlphaFoldDB" id="A0A2P7V6L1"/>
<evidence type="ECO:0000256" key="4">
    <source>
        <dbReference type="ARBA" id="ARBA00022547"/>
    </source>
</evidence>
<dbReference type="Gene3D" id="1.20.120.220">
    <property type="entry name" value="ATP synthase, F0 complex, subunit A"/>
    <property type="match status" value="1"/>
</dbReference>
<dbReference type="GO" id="GO:0005886">
    <property type="term" value="C:plasma membrane"/>
    <property type="evidence" value="ECO:0007669"/>
    <property type="project" value="UniProtKB-SubCell"/>
</dbReference>
<evidence type="ECO:0000256" key="12">
    <source>
        <dbReference type="RuleBase" id="RU000483"/>
    </source>
</evidence>
<keyword evidence="3 11" id="KW-0813">Transport</keyword>
<keyword evidence="5 11" id="KW-0812">Transmembrane</keyword>
<keyword evidence="11" id="KW-1003">Cell membrane</keyword>
<dbReference type="RefSeq" id="WP_106839718.1">
    <property type="nucleotide sequence ID" value="NZ_JARMEZ010000025.1"/>
</dbReference>
<evidence type="ECO:0000256" key="3">
    <source>
        <dbReference type="ARBA" id="ARBA00022448"/>
    </source>
</evidence>
<dbReference type="PANTHER" id="PTHR42823">
    <property type="entry name" value="ATP SYNTHASE SUBUNIT A, CHLOROPLASTIC"/>
    <property type="match status" value="1"/>
</dbReference>
<comment type="function">
    <text evidence="11 12">Key component of the proton channel; it plays a direct role in the translocation of protons across the membrane.</text>
</comment>
<evidence type="ECO:0000256" key="1">
    <source>
        <dbReference type="ARBA" id="ARBA00004141"/>
    </source>
</evidence>
<evidence type="ECO:0000256" key="5">
    <source>
        <dbReference type="ARBA" id="ARBA00022692"/>
    </source>
</evidence>
<dbReference type="GO" id="GO:0046933">
    <property type="term" value="F:proton-transporting ATP synthase activity, rotational mechanism"/>
    <property type="evidence" value="ECO:0007669"/>
    <property type="project" value="UniProtKB-UniRule"/>
</dbReference>
<comment type="caution">
    <text evidence="13">The sequence shown here is derived from an EMBL/GenBank/DDBJ whole genome shotgun (WGS) entry which is preliminary data.</text>
</comment>
<evidence type="ECO:0000256" key="6">
    <source>
        <dbReference type="ARBA" id="ARBA00022781"/>
    </source>
</evidence>
<dbReference type="NCBIfam" id="TIGR01131">
    <property type="entry name" value="ATP_synt_6_or_A"/>
    <property type="match status" value="1"/>
</dbReference>
<evidence type="ECO:0000313" key="13">
    <source>
        <dbReference type="EMBL" id="PSJ94853.1"/>
    </source>
</evidence>
<evidence type="ECO:0000256" key="2">
    <source>
        <dbReference type="ARBA" id="ARBA00006810"/>
    </source>
</evidence>
<dbReference type="Pfam" id="PF00119">
    <property type="entry name" value="ATP-synt_A"/>
    <property type="match status" value="1"/>
</dbReference>
<dbReference type="OrthoDB" id="9789241at2"/>
<gene>
    <name evidence="11 13" type="primary">atpB</name>
    <name evidence="13" type="ORF">C7R93_15875</name>
</gene>
<dbReference type="EMBL" id="PXZM01000023">
    <property type="protein sequence ID" value="PSJ94853.1"/>
    <property type="molecule type" value="Genomic_DNA"/>
</dbReference>
<keyword evidence="10 11" id="KW-0066">ATP synthesis</keyword>
<evidence type="ECO:0000256" key="8">
    <source>
        <dbReference type="ARBA" id="ARBA00023065"/>
    </source>
</evidence>
<evidence type="ECO:0000256" key="10">
    <source>
        <dbReference type="ARBA" id="ARBA00023310"/>
    </source>
</evidence>
<dbReference type="PANTHER" id="PTHR42823:SF3">
    <property type="entry name" value="ATP SYNTHASE SUBUNIT A, CHLOROPLASTIC"/>
    <property type="match status" value="1"/>
</dbReference>
<keyword evidence="9 11" id="KW-0472">Membrane</keyword>
<dbReference type="SUPFAM" id="SSF81336">
    <property type="entry name" value="F1F0 ATP synthase subunit A"/>
    <property type="match status" value="1"/>
</dbReference>
<dbReference type="HAMAP" id="MF_01393">
    <property type="entry name" value="ATP_synth_a_bact"/>
    <property type="match status" value="1"/>
</dbReference>
<feature type="transmembrane region" description="Helical" evidence="11">
    <location>
        <begin position="214"/>
        <end position="236"/>
    </location>
</feature>
<proteinExistence type="inferred from homology"/>
<dbReference type="Proteomes" id="UP000240419">
    <property type="component" value="Unassembled WGS sequence"/>
</dbReference>
<dbReference type="PRINTS" id="PR00123">
    <property type="entry name" value="ATPASEA"/>
</dbReference>
<organism evidence="13 14">
    <name type="scientific">Brevibacillus fortis</name>
    <dbReference type="NCBI Taxonomy" id="2126352"/>
    <lineage>
        <taxon>Bacteria</taxon>
        <taxon>Bacillati</taxon>
        <taxon>Bacillota</taxon>
        <taxon>Bacilli</taxon>
        <taxon>Bacillales</taxon>
        <taxon>Paenibacillaceae</taxon>
        <taxon>Brevibacillus</taxon>
    </lineage>
</organism>
<dbReference type="GO" id="GO:0042777">
    <property type="term" value="P:proton motive force-driven plasma membrane ATP synthesis"/>
    <property type="evidence" value="ECO:0007669"/>
    <property type="project" value="TreeGrafter"/>
</dbReference>
<dbReference type="InterPro" id="IPR045082">
    <property type="entry name" value="ATP_syn_F0_a_bact/chloroplast"/>
</dbReference>
<keyword evidence="8 11" id="KW-0406">Ion transport</keyword>
<keyword evidence="14" id="KW-1185">Reference proteome</keyword>
<dbReference type="CDD" id="cd00310">
    <property type="entry name" value="ATP-synt_Fo_a_6"/>
    <property type="match status" value="1"/>
</dbReference>
<keyword evidence="6 11" id="KW-0375">Hydrogen ion transport</keyword>
<feature type="transmembrane region" description="Helical" evidence="11">
    <location>
        <begin position="242"/>
        <end position="260"/>
    </location>
</feature>
<name>A0A2P7V6L1_9BACL</name>
<feature type="transmembrane region" description="Helical" evidence="11">
    <location>
        <begin position="14"/>
        <end position="37"/>
    </location>
</feature>
<keyword evidence="4 11" id="KW-0138">CF(0)</keyword>
<comment type="subcellular location">
    <subcellularLocation>
        <location evidence="11 12">Cell membrane</location>
        <topology evidence="11 12">Multi-pass membrane protein</topology>
    </subcellularLocation>
    <subcellularLocation>
        <location evidence="1">Membrane</location>
        <topology evidence="1">Multi-pass membrane protein</topology>
    </subcellularLocation>
</comment>
<evidence type="ECO:0000256" key="11">
    <source>
        <dbReference type="HAMAP-Rule" id="MF_01393"/>
    </source>
</evidence>
<protein>
    <recommendedName>
        <fullName evidence="11 12">ATP synthase subunit a</fullName>
    </recommendedName>
    <alternativeName>
        <fullName evidence="11">ATP synthase F0 sector subunit a</fullName>
    </alternativeName>
    <alternativeName>
        <fullName evidence="11">F-ATPase subunit 6</fullName>
    </alternativeName>
</protein>
<feature type="transmembrane region" description="Helical" evidence="11">
    <location>
        <begin position="155"/>
        <end position="172"/>
    </location>
</feature>
<evidence type="ECO:0000313" key="14">
    <source>
        <dbReference type="Proteomes" id="UP000240419"/>
    </source>
</evidence>
<accession>A0A2P7V6L1</accession>
<dbReference type="InterPro" id="IPR035908">
    <property type="entry name" value="F0_ATP_A_sf"/>
</dbReference>
<sequence length="264" mass="29511">MGHHYTLRFELGGMVFDIATILMMVLTALLVFIFLFVMTRKLETGVPGAKQNAVEWIFDFVKNVTSGYMDHKKVMMMMTLGITLFLYIFIGNQLGVIANVTTVHKGEISESVMKMLTIAPTPEAEAKKRATVEHELGDKGAHVIWWKSPTATPSVTFGLALVVLLYSHYLGIKKSPGGWFKHVFLNPIHILEEFIIKPLTLPLRLFGNLFAKEIMIAFLLSGGILAAAPLFIWLGYSVFVGAIQAFIFLTLSMVYISQLVNDEH</sequence>
<reference evidence="13 14" key="1">
    <citation type="submission" date="2018-03" db="EMBL/GenBank/DDBJ databases">
        <title>Brevisbacillus phylogenomics.</title>
        <authorList>
            <person name="Dunlap C."/>
        </authorList>
    </citation>
    <scope>NUCLEOTIDE SEQUENCE [LARGE SCALE GENOMIC DNA]</scope>
    <source>
        <strain evidence="13 14">NRRL NRS-1210</strain>
    </source>
</reference>
<comment type="similarity">
    <text evidence="2 11 12">Belongs to the ATPase A chain family.</text>
</comment>
<dbReference type="InterPro" id="IPR000568">
    <property type="entry name" value="ATP_synth_F0_asu"/>
</dbReference>